<dbReference type="Proteomes" id="UP000095728">
    <property type="component" value="Unassembled WGS sequence"/>
</dbReference>
<dbReference type="EMBL" id="LPNM01000003">
    <property type="protein sequence ID" value="OEJ90844.1"/>
    <property type="molecule type" value="Genomic_DNA"/>
</dbReference>
<evidence type="ECO:0000256" key="1">
    <source>
        <dbReference type="SAM" id="MobiDB-lite"/>
    </source>
</evidence>
<keyword evidence="3" id="KW-1185">Reference proteome</keyword>
<organism evidence="2 3">
    <name type="scientific">Hanseniaspora osmophila</name>
    <dbReference type="NCBI Taxonomy" id="56408"/>
    <lineage>
        <taxon>Eukaryota</taxon>
        <taxon>Fungi</taxon>
        <taxon>Dikarya</taxon>
        <taxon>Ascomycota</taxon>
        <taxon>Saccharomycotina</taxon>
        <taxon>Saccharomycetes</taxon>
        <taxon>Saccharomycodales</taxon>
        <taxon>Saccharomycodaceae</taxon>
        <taxon>Hanseniaspora</taxon>
    </lineage>
</organism>
<sequence length="114" mass="12915">MSSGTGQYGECNGIPQQSFVNNYSSSDSNLSTTTTSSIFSRNMEDYNLKLKEVENYYLSNLLEDEYIDSFTKLSLNPSETQTSNSIYSQELHQQQQAQQQAKTRTCTLQPWANS</sequence>
<accession>A0A1E5RVC5</accession>
<gene>
    <name evidence="2" type="ORF">AWRI3579_g318</name>
</gene>
<protein>
    <submittedName>
        <fullName evidence="2">Uncharacterized protein</fullName>
    </submittedName>
</protein>
<feature type="compositionally biased region" description="Polar residues" evidence="1">
    <location>
        <begin position="77"/>
        <end position="92"/>
    </location>
</feature>
<reference evidence="3" key="1">
    <citation type="journal article" date="2016" name="Genome Announc.">
        <title>Genome sequences of three species of Hanseniaspora isolated from spontaneous wine fermentations.</title>
        <authorList>
            <person name="Sternes P.R."/>
            <person name="Lee D."/>
            <person name="Kutyna D.R."/>
            <person name="Borneman A.R."/>
        </authorList>
    </citation>
    <scope>NUCLEOTIDE SEQUENCE [LARGE SCALE GENOMIC DNA]</scope>
    <source>
        <strain evidence="3">AWRI3579</strain>
    </source>
</reference>
<name>A0A1E5RVC5_9ASCO</name>
<comment type="caution">
    <text evidence="2">The sequence shown here is derived from an EMBL/GenBank/DDBJ whole genome shotgun (WGS) entry which is preliminary data.</text>
</comment>
<evidence type="ECO:0000313" key="2">
    <source>
        <dbReference type="EMBL" id="OEJ90844.1"/>
    </source>
</evidence>
<feature type="region of interest" description="Disordered" evidence="1">
    <location>
        <begin position="77"/>
        <end position="103"/>
    </location>
</feature>
<proteinExistence type="predicted"/>
<dbReference type="InParanoid" id="A0A1E5RVC5"/>
<evidence type="ECO:0000313" key="3">
    <source>
        <dbReference type="Proteomes" id="UP000095728"/>
    </source>
</evidence>
<dbReference type="AlphaFoldDB" id="A0A1E5RVC5"/>